<reference evidence="2" key="1">
    <citation type="journal article" date="2021" name="bioRxiv">
        <title>Whole Genome Assembly and Annotation of Northern Wild Rice, Zizania palustris L., Supports a Whole Genome Duplication in the Zizania Genus.</title>
        <authorList>
            <person name="Haas M."/>
            <person name="Kono T."/>
            <person name="Macchietto M."/>
            <person name="Millas R."/>
            <person name="McGilp L."/>
            <person name="Shao M."/>
            <person name="Duquette J."/>
            <person name="Hirsch C.N."/>
            <person name="Kimball J."/>
        </authorList>
    </citation>
    <scope>NUCLEOTIDE SEQUENCE</scope>
    <source>
        <tissue evidence="2">Fresh leaf tissue</tissue>
    </source>
</reference>
<protein>
    <submittedName>
        <fullName evidence="2">Uncharacterized protein</fullName>
    </submittedName>
</protein>
<accession>A0A8J5VPQ3</accession>
<dbReference type="Proteomes" id="UP000729402">
    <property type="component" value="Unassembled WGS sequence"/>
</dbReference>
<feature type="compositionally biased region" description="Polar residues" evidence="1">
    <location>
        <begin position="98"/>
        <end position="107"/>
    </location>
</feature>
<feature type="region of interest" description="Disordered" evidence="1">
    <location>
        <begin position="98"/>
        <end position="118"/>
    </location>
</feature>
<evidence type="ECO:0000313" key="3">
    <source>
        <dbReference type="Proteomes" id="UP000729402"/>
    </source>
</evidence>
<sequence>MPPRGHLCRDCRLQRRPAETRALGEGGEENGPPPERVLGGRRRRDLAARAMEEARKASMGRAACGKGVAVISREGSSAKLYYCRLDLHRVILIQRSMMTRTGSNGSRYKSDSAAADGN</sequence>
<name>A0A8J5VPQ3_ZIZPA</name>
<proteinExistence type="predicted"/>
<dbReference type="AlphaFoldDB" id="A0A8J5VPQ3"/>
<comment type="caution">
    <text evidence="2">The sequence shown here is derived from an EMBL/GenBank/DDBJ whole genome shotgun (WGS) entry which is preliminary data.</text>
</comment>
<evidence type="ECO:0000256" key="1">
    <source>
        <dbReference type="SAM" id="MobiDB-lite"/>
    </source>
</evidence>
<gene>
    <name evidence="2" type="ORF">GUJ93_ZPchr0001g32661</name>
</gene>
<evidence type="ECO:0000313" key="2">
    <source>
        <dbReference type="EMBL" id="KAG8055428.1"/>
    </source>
</evidence>
<reference evidence="2" key="2">
    <citation type="submission" date="2021-02" db="EMBL/GenBank/DDBJ databases">
        <authorList>
            <person name="Kimball J.A."/>
            <person name="Haas M.W."/>
            <person name="Macchietto M."/>
            <person name="Kono T."/>
            <person name="Duquette J."/>
            <person name="Shao M."/>
        </authorList>
    </citation>
    <scope>NUCLEOTIDE SEQUENCE</scope>
    <source>
        <tissue evidence="2">Fresh leaf tissue</tissue>
    </source>
</reference>
<organism evidence="2 3">
    <name type="scientific">Zizania palustris</name>
    <name type="common">Northern wild rice</name>
    <dbReference type="NCBI Taxonomy" id="103762"/>
    <lineage>
        <taxon>Eukaryota</taxon>
        <taxon>Viridiplantae</taxon>
        <taxon>Streptophyta</taxon>
        <taxon>Embryophyta</taxon>
        <taxon>Tracheophyta</taxon>
        <taxon>Spermatophyta</taxon>
        <taxon>Magnoliopsida</taxon>
        <taxon>Liliopsida</taxon>
        <taxon>Poales</taxon>
        <taxon>Poaceae</taxon>
        <taxon>BOP clade</taxon>
        <taxon>Oryzoideae</taxon>
        <taxon>Oryzeae</taxon>
        <taxon>Zizaniinae</taxon>
        <taxon>Zizania</taxon>
    </lineage>
</organism>
<dbReference type="EMBL" id="JAAALK010000288">
    <property type="protein sequence ID" value="KAG8055428.1"/>
    <property type="molecule type" value="Genomic_DNA"/>
</dbReference>
<keyword evidence="3" id="KW-1185">Reference proteome</keyword>
<feature type="region of interest" description="Disordered" evidence="1">
    <location>
        <begin position="18"/>
        <end position="42"/>
    </location>
</feature>